<sequence>MGDVRKPWDGRLGFPFVIVSAFVTAGLAFLVSQVVMLIGTGGSFSFWGFAIMLSGTLAVVELVGVLLGGWLVVACFGGRPGRRSVRALWAGAVCGLAAGASVLLGAALVGVGGAWVLVITSTVGAGLVSGLSAAVVRPAPLVSELPIADVP</sequence>
<keyword evidence="2" id="KW-1185">Reference proteome</keyword>
<evidence type="ECO:0000313" key="2">
    <source>
        <dbReference type="Proteomes" id="UP000192775"/>
    </source>
</evidence>
<dbReference type="AlphaFoldDB" id="A0A1X9LN76"/>
<dbReference type="EMBL" id="CP020715">
    <property type="protein sequence ID" value="ARJ06567.1"/>
    <property type="molecule type" value="Genomic_DNA"/>
</dbReference>
<proteinExistence type="predicted"/>
<gene>
    <name evidence="1" type="ORF">B5808_16060</name>
</gene>
<dbReference type="RefSeq" id="WP_085020705.1">
    <property type="nucleotide sequence ID" value="NZ_BMHD01000001.1"/>
</dbReference>
<accession>A0A1X9LN76</accession>
<dbReference type="KEGG" id="cphy:B5808_16060"/>
<evidence type="ECO:0000313" key="1">
    <source>
        <dbReference type="EMBL" id="ARJ06567.1"/>
    </source>
</evidence>
<dbReference type="STRING" id="1619308.B5808_16060"/>
<reference evidence="1 2" key="1">
    <citation type="submission" date="2017-04" db="EMBL/GenBank/DDBJ databases">
        <authorList>
            <person name="Afonso C.L."/>
            <person name="Miller P.J."/>
            <person name="Scott M.A."/>
            <person name="Spackman E."/>
            <person name="Goraichik I."/>
            <person name="Dimitrov K.M."/>
            <person name="Suarez D.L."/>
            <person name="Swayne D.E."/>
        </authorList>
    </citation>
    <scope>NUCLEOTIDE SEQUENCE [LARGE SCALE GENOMIC DNA]</scope>
    <source>
        <strain evidence="2">XA(T)</strain>
    </source>
</reference>
<dbReference type="Proteomes" id="UP000192775">
    <property type="component" value="Chromosome"/>
</dbReference>
<organism evidence="1 2">
    <name type="scientific">Cnuibacter physcomitrellae</name>
    <dbReference type="NCBI Taxonomy" id="1619308"/>
    <lineage>
        <taxon>Bacteria</taxon>
        <taxon>Bacillati</taxon>
        <taxon>Actinomycetota</taxon>
        <taxon>Actinomycetes</taxon>
        <taxon>Micrococcales</taxon>
        <taxon>Microbacteriaceae</taxon>
        <taxon>Cnuibacter</taxon>
    </lineage>
</organism>
<protein>
    <submittedName>
        <fullName evidence="1">Uncharacterized protein</fullName>
    </submittedName>
</protein>
<name>A0A1X9LN76_9MICO</name>